<evidence type="ECO:0000313" key="4">
    <source>
        <dbReference type="Proteomes" id="UP001597387"/>
    </source>
</evidence>
<keyword evidence="2" id="KW-0732">Signal</keyword>
<feature type="chain" id="PRO_5047344741" evidence="2">
    <location>
        <begin position="27"/>
        <end position="277"/>
    </location>
</feature>
<keyword evidence="1" id="KW-1133">Transmembrane helix</keyword>
<name>A0ABW4ZQJ0_9SPHI</name>
<gene>
    <name evidence="3" type="ORF">ACFSJU_18475</name>
</gene>
<organism evidence="3 4">
    <name type="scientific">Paradesertivirga mongoliensis</name>
    <dbReference type="NCBI Taxonomy" id="2100740"/>
    <lineage>
        <taxon>Bacteria</taxon>
        <taxon>Pseudomonadati</taxon>
        <taxon>Bacteroidota</taxon>
        <taxon>Sphingobacteriia</taxon>
        <taxon>Sphingobacteriales</taxon>
        <taxon>Sphingobacteriaceae</taxon>
        <taxon>Paradesertivirga</taxon>
    </lineage>
</organism>
<protein>
    <submittedName>
        <fullName evidence="3">PepSY domain-containing protein</fullName>
    </submittedName>
</protein>
<dbReference type="EMBL" id="JBHUHZ010000004">
    <property type="protein sequence ID" value="MFD2164398.1"/>
    <property type="molecule type" value="Genomic_DNA"/>
</dbReference>
<keyword evidence="1" id="KW-0812">Transmembrane</keyword>
<evidence type="ECO:0000313" key="3">
    <source>
        <dbReference type="EMBL" id="MFD2164398.1"/>
    </source>
</evidence>
<proteinExistence type="predicted"/>
<reference evidence="4" key="1">
    <citation type="journal article" date="2019" name="Int. J. Syst. Evol. Microbiol.">
        <title>The Global Catalogue of Microorganisms (GCM) 10K type strain sequencing project: providing services to taxonomists for standard genome sequencing and annotation.</title>
        <authorList>
            <consortium name="The Broad Institute Genomics Platform"/>
            <consortium name="The Broad Institute Genome Sequencing Center for Infectious Disease"/>
            <person name="Wu L."/>
            <person name="Ma J."/>
        </authorList>
    </citation>
    <scope>NUCLEOTIDE SEQUENCE [LARGE SCALE GENOMIC DNA]</scope>
    <source>
        <strain evidence="4">KCTC 42217</strain>
    </source>
</reference>
<dbReference type="Pfam" id="PF03929">
    <property type="entry name" value="PepSY_TM"/>
    <property type="match status" value="1"/>
</dbReference>
<keyword evidence="4" id="KW-1185">Reference proteome</keyword>
<evidence type="ECO:0000256" key="1">
    <source>
        <dbReference type="SAM" id="Phobius"/>
    </source>
</evidence>
<accession>A0ABW4ZQJ0</accession>
<evidence type="ECO:0000256" key="2">
    <source>
        <dbReference type="SAM" id="SignalP"/>
    </source>
</evidence>
<dbReference type="RefSeq" id="WP_255901752.1">
    <property type="nucleotide sequence ID" value="NZ_JAFMZO010000002.1"/>
</dbReference>
<comment type="caution">
    <text evidence="3">The sequence shown here is derived from an EMBL/GenBank/DDBJ whole genome shotgun (WGS) entry which is preliminary data.</text>
</comment>
<keyword evidence="1" id="KW-0472">Membrane</keyword>
<dbReference type="Proteomes" id="UP001597387">
    <property type="component" value="Unassembled WGS sequence"/>
</dbReference>
<feature type="signal peptide" evidence="2">
    <location>
        <begin position="1"/>
        <end position="26"/>
    </location>
</feature>
<feature type="transmembrane region" description="Helical" evidence="1">
    <location>
        <begin position="248"/>
        <end position="274"/>
    </location>
</feature>
<feature type="transmembrane region" description="Helical" evidence="1">
    <location>
        <begin position="152"/>
        <end position="173"/>
    </location>
</feature>
<feature type="transmembrane region" description="Helical" evidence="1">
    <location>
        <begin position="194"/>
        <end position="215"/>
    </location>
</feature>
<dbReference type="InterPro" id="IPR005625">
    <property type="entry name" value="PepSY-ass_TM"/>
</dbReference>
<sequence length="277" mass="32193">MFLRKKAYKWHRLLSAIATVPFTMWAGSAVLHQANAWFKPAFEKAPYEMRLSGSDYEQTTILVKARYQSDAKVENIQKIETFNLGYSAKNKVLPVFQATMASANQTILYVDLRGKRIISGSTQTSRGIHKWFGYLHKWDFLKPWPSIRATGIIFFSLITLLAGWLGVYLYFLLPFFRTRKQIHPTQKEKLWHRRIGICVSVFMILFAVTGLMHAVSDVYPAIESTVKPVFDQLHMYRFTADLGQQFRFWWLFGIAASFVLLVLSGLILFFRLFARRL</sequence>